<dbReference type="Pfam" id="PF02373">
    <property type="entry name" value="JmjC"/>
    <property type="match status" value="1"/>
</dbReference>
<accession>A0A6A6AGM6</accession>
<name>A0A6A6AGM6_9PLEO</name>
<dbReference type="GeneID" id="54411841"/>
<feature type="domain" description="JmjC" evidence="1">
    <location>
        <begin position="127"/>
        <end position="274"/>
    </location>
</feature>
<evidence type="ECO:0000313" key="2">
    <source>
        <dbReference type="EMBL" id="KAF2131142.1"/>
    </source>
</evidence>
<proteinExistence type="predicted"/>
<dbReference type="RefSeq" id="XP_033525529.1">
    <property type="nucleotide sequence ID" value="XM_033671409.1"/>
</dbReference>
<dbReference type="PROSITE" id="PS51184">
    <property type="entry name" value="JMJC"/>
    <property type="match status" value="1"/>
</dbReference>
<dbReference type="OrthoDB" id="3790934at2759"/>
<dbReference type="Gene3D" id="2.60.120.650">
    <property type="entry name" value="Cupin"/>
    <property type="match status" value="1"/>
</dbReference>
<evidence type="ECO:0000313" key="3">
    <source>
        <dbReference type="Proteomes" id="UP000799771"/>
    </source>
</evidence>
<gene>
    <name evidence="2" type="ORF">P153DRAFT_395525</name>
</gene>
<reference evidence="2" key="1">
    <citation type="journal article" date="2020" name="Stud. Mycol.">
        <title>101 Dothideomycetes genomes: a test case for predicting lifestyles and emergence of pathogens.</title>
        <authorList>
            <person name="Haridas S."/>
            <person name="Albert R."/>
            <person name="Binder M."/>
            <person name="Bloem J."/>
            <person name="Labutti K."/>
            <person name="Salamov A."/>
            <person name="Andreopoulos B."/>
            <person name="Baker S."/>
            <person name="Barry K."/>
            <person name="Bills G."/>
            <person name="Bluhm B."/>
            <person name="Cannon C."/>
            <person name="Castanera R."/>
            <person name="Culley D."/>
            <person name="Daum C."/>
            <person name="Ezra D."/>
            <person name="Gonzalez J."/>
            <person name="Henrissat B."/>
            <person name="Kuo A."/>
            <person name="Liang C."/>
            <person name="Lipzen A."/>
            <person name="Lutzoni F."/>
            <person name="Magnuson J."/>
            <person name="Mondo S."/>
            <person name="Nolan M."/>
            <person name="Ohm R."/>
            <person name="Pangilinan J."/>
            <person name="Park H.-J."/>
            <person name="Ramirez L."/>
            <person name="Alfaro M."/>
            <person name="Sun H."/>
            <person name="Tritt A."/>
            <person name="Yoshinaga Y."/>
            <person name="Zwiers L.-H."/>
            <person name="Turgeon B."/>
            <person name="Goodwin S."/>
            <person name="Spatafora J."/>
            <person name="Crous P."/>
            <person name="Grigoriev I."/>
        </authorList>
    </citation>
    <scope>NUCLEOTIDE SEQUENCE</scope>
    <source>
        <strain evidence="2">CBS 119687</strain>
    </source>
</reference>
<evidence type="ECO:0000259" key="1">
    <source>
        <dbReference type="PROSITE" id="PS51184"/>
    </source>
</evidence>
<dbReference type="EMBL" id="ML977503">
    <property type="protein sequence ID" value="KAF2131142.1"/>
    <property type="molecule type" value="Genomic_DNA"/>
</dbReference>
<organism evidence="2 3">
    <name type="scientific">Dothidotthia symphoricarpi CBS 119687</name>
    <dbReference type="NCBI Taxonomy" id="1392245"/>
    <lineage>
        <taxon>Eukaryota</taxon>
        <taxon>Fungi</taxon>
        <taxon>Dikarya</taxon>
        <taxon>Ascomycota</taxon>
        <taxon>Pezizomycotina</taxon>
        <taxon>Dothideomycetes</taxon>
        <taxon>Pleosporomycetidae</taxon>
        <taxon>Pleosporales</taxon>
        <taxon>Dothidotthiaceae</taxon>
        <taxon>Dothidotthia</taxon>
    </lineage>
</organism>
<dbReference type="AlphaFoldDB" id="A0A6A6AGM6"/>
<dbReference type="InterPro" id="IPR003347">
    <property type="entry name" value="JmjC_dom"/>
</dbReference>
<sequence length="409" mass="46573">MWELGRRTDPRIRMVYDMVHDGHFYPLDETKLGKLRRNPKKAASSTDVYAASDWDSPILSGLEVLPFDQLPAPEQVQSILTKETGSNNSICFSPSRGSPEADTAAIEELLGNIGNANFRHPGSIIHMDSPTFDQLHTRPLNWDCDGVLGRSNFQMIVAPANEVFELEYYEYHLHSTLLTGTKVWVAFPPLHGNLSTLRNEYDEMLKHNTTKVSTDTLAKLKHGIAIVQRPGETLMIPPFWSVMVISITTSTACLSYIATARSFTERLQNVELYLVLTSLWPAKEKEQTLLMMYTATLVDHTSQILKNNMKGFKSDQIITKLCQGMMHTKDQPNVRDELAKAYALIDDKTHVRRVEQELQQAWLDFVEEKCKKRAECRLCLLRVSQMTGQGTPSERLRQHFVDVHWARPT</sequence>
<dbReference type="Proteomes" id="UP000799771">
    <property type="component" value="Unassembled WGS sequence"/>
</dbReference>
<protein>
    <recommendedName>
        <fullName evidence="1">JmjC domain-containing protein</fullName>
    </recommendedName>
</protein>
<dbReference type="SUPFAM" id="SSF51197">
    <property type="entry name" value="Clavaminate synthase-like"/>
    <property type="match status" value="1"/>
</dbReference>
<keyword evidence="3" id="KW-1185">Reference proteome</keyword>